<feature type="chain" id="PRO_5005465587" description="PE-PGRS family protein" evidence="2">
    <location>
        <begin position="25"/>
        <end position="424"/>
    </location>
</feature>
<feature type="region of interest" description="Disordered" evidence="1">
    <location>
        <begin position="184"/>
        <end position="220"/>
    </location>
</feature>
<proteinExistence type="predicted"/>
<evidence type="ECO:0000256" key="1">
    <source>
        <dbReference type="SAM" id="MobiDB-lite"/>
    </source>
</evidence>
<evidence type="ECO:0000313" key="4">
    <source>
        <dbReference type="Proteomes" id="UP000064967"/>
    </source>
</evidence>
<sequence length="424" mass="38838">MRSSSWGRLLAALAVPAVSVGALALGCGLDAVGERGAHGDSDPFGEDGGANLPGKGGSHVDAPSTDDGGNPGDGSPGVDAEGQRPDAGVPFSPSNIGPTSYRLDGPDLSVAFVAKVVVDTTNLTVDGVTSPNLVADGDIAVWSLHTVDISGTLQVKGKRALAIVASNAVTMSGSIAAYAEGATPGPGGAVPSSGTGKGADGLASGDSGSGGGGAGHATTGAAGSTRLMSAGGTGGASANAANALVGGAGGGNGGGFDKNQCKGQGSGGAGGGAIQISAMGAITFGFPASIDVHGGGALGGCSKSKGGGGGGAGGTIVLESVGSITLPSSTSLGATGGGGGAGGGDLLDGYDGDDGKLGPSAVAFGGLGSQTGGGNGGNVGNPPTIGVSGGGGGGGGAMGRIVLRARGNVSNAGNIAGELTTSTF</sequence>
<accession>A0A0K1PJZ4</accession>
<dbReference type="AlphaFoldDB" id="A0A0K1PJZ4"/>
<gene>
    <name evidence="3" type="ORF">AKJ09_00370</name>
</gene>
<evidence type="ECO:0000256" key="2">
    <source>
        <dbReference type="SAM" id="SignalP"/>
    </source>
</evidence>
<dbReference type="Proteomes" id="UP000064967">
    <property type="component" value="Chromosome"/>
</dbReference>
<dbReference type="STRING" id="1391654.AKJ09_00370"/>
<dbReference type="EMBL" id="CP012333">
    <property type="protein sequence ID" value="AKU93706.1"/>
    <property type="molecule type" value="Genomic_DNA"/>
</dbReference>
<name>A0A0K1PJZ4_9BACT</name>
<dbReference type="KEGG" id="llu:AKJ09_00370"/>
<organism evidence="3 4">
    <name type="scientific">Labilithrix luteola</name>
    <dbReference type="NCBI Taxonomy" id="1391654"/>
    <lineage>
        <taxon>Bacteria</taxon>
        <taxon>Pseudomonadati</taxon>
        <taxon>Myxococcota</taxon>
        <taxon>Polyangia</taxon>
        <taxon>Polyangiales</taxon>
        <taxon>Labilitrichaceae</taxon>
        <taxon>Labilithrix</taxon>
    </lineage>
</organism>
<keyword evidence="4" id="KW-1185">Reference proteome</keyword>
<evidence type="ECO:0000313" key="3">
    <source>
        <dbReference type="EMBL" id="AKU93706.1"/>
    </source>
</evidence>
<feature type="region of interest" description="Disordered" evidence="1">
    <location>
        <begin position="38"/>
        <end position="100"/>
    </location>
</feature>
<keyword evidence="2" id="KW-0732">Signal</keyword>
<feature type="signal peptide" evidence="2">
    <location>
        <begin position="1"/>
        <end position="24"/>
    </location>
</feature>
<dbReference type="PROSITE" id="PS51257">
    <property type="entry name" value="PROKAR_LIPOPROTEIN"/>
    <property type="match status" value="1"/>
</dbReference>
<reference evidence="3 4" key="1">
    <citation type="submission" date="2015-08" db="EMBL/GenBank/DDBJ databases">
        <authorList>
            <person name="Babu N.S."/>
            <person name="Beckwith C.J."/>
            <person name="Beseler K.G."/>
            <person name="Brison A."/>
            <person name="Carone J.V."/>
            <person name="Caskin T.P."/>
            <person name="Diamond M."/>
            <person name="Durham M.E."/>
            <person name="Foxe J.M."/>
            <person name="Go M."/>
            <person name="Henderson B.A."/>
            <person name="Jones I.B."/>
            <person name="McGettigan J.A."/>
            <person name="Micheletti S.J."/>
            <person name="Nasrallah M.E."/>
            <person name="Ortiz D."/>
            <person name="Piller C.R."/>
            <person name="Privatt S.R."/>
            <person name="Schneider S.L."/>
            <person name="Sharp S."/>
            <person name="Smith T.C."/>
            <person name="Stanton J.D."/>
            <person name="Ullery H.E."/>
            <person name="Wilson R.J."/>
            <person name="Serrano M.G."/>
            <person name="Buck G."/>
            <person name="Lee V."/>
            <person name="Wang Y."/>
            <person name="Carvalho R."/>
            <person name="Voegtly L."/>
            <person name="Shi R."/>
            <person name="Duckworth R."/>
            <person name="Johnson A."/>
            <person name="Loviza R."/>
            <person name="Walstead R."/>
            <person name="Shah Z."/>
            <person name="Kiflezghi M."/>
            <person name="Wade K."/>
            <person name="Ball S.L."/>
            <person name="Bradley K.W."/>
            <person name="Asai D.J."/>
            <person name="Bowman C.A."/>
            <person name="Russell D.A."/>
            <person name="Pope W.H."/>
            <person name="Jacobs-Sera D."/>
            <person name="Hendrix R.W."/>
            <person name="Hatfull G.F."/>
        </authorList>
    </citation>
    <scope>NUCLEOTIDE SEQUENCE [LARGE SCALE GENOMIC DNA]</scope>
    <source>
        <strain evidence="3 4">DSM 27648</strain>
    </source>
</reference>
<evidence type="ECO:0008006" key="5">
    <source>
        <dbReference type="Google" id="ProtNLM"/>
    </source>
</evidence>
<protein>
    <recommendedName>
        <fullName evidence="5">PE-PGRS family protein</fullName>
    </recommendedName>
</protein>